<evidence type="ECO:0000256" key="2">
    <source>
        <dbReference type="ARBA" id="ARBA00022801"/>
    </source>
</evidence>
<dbReference type="SUPFAM" id="SSF64438">
    <property type="entry name" value="CNF1/YfiH-like putative cysteine hydrolases"/>
    <property type="match status" value="1"/>
</dbReference>
<dbReference type="InterPro" id="IPR005659">
    <property type="entry name" value="Chemorcpt_Glu_NH3ase_CheD"/>
</dbReference>
<dbReference type="InterPro" id="IPR011324">
    <property type="entry name" value="Cytotoxic_necrot_fac-like_cat"/>
</dbReference>
<comment type="function">
    <text evidence="3">Probably deamidates glutamine residues to glutamate on methyl-accepting chemotaxis receptors (MCPs), playing an important role in chemotaxis.</text>
</comment>
<evidence type="ECO:0000256" key="1">
    <source>
        <dbReference type="ARBA" id="ARBA00022500"/>
    </source>
</evidence>
<dbReference type="KEGG" id="dat:HRM2_34480"/>
<evidence type="ECO:0000256" key="3">
    <source>
        <dbReference type="HAMAP-Rule" id="MF_01440"/>
    </source>
</evidence>
<reference evidence="4 5" key="1">
    <citation type="journal article" date="2009" name="Environ. Microbiol.">
        <title>Genome sequence of Desulfobacterium autotrophicum HRM2, a marine sulfate reducer oxidizing organic carbon completely to carbon dioxide.</title>
        <authorList>
            <person name="Strittmatter A.W."/>
            <person name="Liesegang H."/>
            <person name="Rabus R."/>
            <person name="Decker I."/>
            <person name="Amann J."/>
            <person name="Andres S."/>
            <person name="Henne A."/>
            <person name="Fricke W.F."/>
            <person name="Martinez-Arias R."/>
            <person name="Bartels D."/>
            <person name="Goesmann A."/>
            <person name="Krause L."/>
            <person name="Puehler A."/>
            <person name="Klenk H.P."/>
            <person name="Richter M."/>
            <person name="Schuler M."/>
            <person name="Gloeckner F.O."/>
            <person name="Meyerdierks A."/>
            <person name="Gottschalk G."/>
            <person name="Amann R."/>
        </authorList>
    </citation>
    <scope>NUCLEOTIDE SEQUENCE [LARGE SCALE GENOMIC DNA]</scope>
    <source>
        <strain evidence="5">ATCC 43914 / DSM 3382 / HRM2</strain>
    </source>
</reference>
<keyword evidence="5" id="KW-1185">Reference proteome</keyword>
<dbReference type="HOGENOM" id="CLU_087854_1_2_7"/>
<dbReference type="STRING" id="177437.HRM2_34480"/>
<sequence length="170" mass="19221">MGQNNHSGKKALTSHYFLEPGYIFVPDHSVSISTVIGSGVSICIFDRKKRIGGMNHFIFPYIATKGKTTPLYGNIATIVLLKMMLTQESSPKFLEAQIYGGAYHPEKNNIEIGRENIEIARKILMRNQIPITSQDVGGEKGRKVIFNTKTNEVAILKVDRLRDMDWYPYQ</sequence>
<comment type="catalytic activity">
    <reaction evidence="3">
        <text>L-glutaminyl-[protein] + H2O = L-glutamyl-[protein] + NH4(+)</text>
        <dbReference type="Rhea" id="RHEA:16441"/>
        <dbReference type="Rhea" id="RHEA-COMP:10207"/>
        <dbReference type="Rhea" id="RHEA-COMP:10208"/>
        <dbReference type="ChEBI" id="CHEBI:15377"/>
        <dbReference type="ChEBI" id="CHEBI:28938"/>
        <dbReference type="ChEBI" id="CHEBI:29973"/>
        <dbReference type="ChEBI" id="CHEBI:30011"/>
        <dbReference type="EC" id="3.5.1.44"/>
    </reaction>
</comment>
<dbReference type="Proteomes" id="UP000000442">
    <property type="component" value="Chromosome"/>
</dbReference>
<dbReference type="GO" id="GO:0006935">
    <property type="term" value="P:chemotaxis"/>
    <property type="evidence" value="ECO:0007669"/>
    <property type="project" value="UniProtKB-UniRule"/>
</dbReference>
<proteinExistence type="inferred from homology"/>
<dbReference type="AlphaFoldDB" id="C0Q918"/>
<name>C0Q918_DESAH</name>
<keyword evidence="2 3" id="KW-0378">Hydrolase</keyword>
<dbReference type="PANTHER" id="PTHR35147">
    <property type="entry name" value="CHEMORECEPTOR GLUTAMINE DEAMIDASE CHED-RELATED"/>
    <property type="match status" value="1"/>
</dbReference>
<accession>C0Q918</accession>
<evidence type="ECO:0000313" key="5">
    <source>
        <dbReference type="Proteomes" id="UP000000442"/>
    </source>
</evidence>
<dbReference type="EMBL" id="CP001087">
    <property type="protein sequence ID" value="ACN16523.1"/>
    <property type="molecule type" value="Genomic_DNA"/>
</dbReference>
<dbReference type="HAMAP" id="MF_01440">
    <property type="entry name" value="CheD"/>
    <property type="match status" value="1"/>
</dbReference>
<organism evidence="4 5">
    <name type="scientific">Desulforapulum autotrophicum (strain ATCC 43914 / DSM 3382 / VKM B-1955 / HRM2)</name>
    <name type="common">Desulfobacterium autotrophicum</name>
    <dbReference type="NCBI Taxonomy" id="177437"/>
    <lineage>
        <taxon>Bacteria</taxon>
        <taxon>Pseudomonadati</taxon>
        <taxon>Thermodesulfobacteriota</taxon>
        <taxon>Desulfobacteria</taxon>
        <taxon>Desulfobacterales</taxon>
        <taxon>Desulfobacteraceae</taxon>
        <taxon>Desulforapulum</taxon>
    </lineage>
</organism>
<dbReference type="Gene3D" id="3.30.1330.200">
    <property type="match status" value="1"/>
</dbReference>
<dbReference type="GO" id="GO:0050568">
    <property type="term" value="F:protein-glutamine glutaminase activity"/>
    <property type="evidence" value="ECO:0007669"/>
    <property type="project" value="UniProtKB-UniRule"/>
</dbReference>
<protein>
    <recommendedName>
        <fullName evidence="3">Probable chemoreceptor glutamine deamidase CheD</fullName>
        <ecNumber evidence="3">3.5.1.44</ecNumber>
    </recommendedName>
</protein>
<dbReference type="OrthoDB" id="9807202at2"/>
<keyword evidence="1 3" id="KW-0145">Chemotaxis</keyword>
<gene>
    <name evidence="3" type="primary">cheD</name>
    <name evidence="4" type="synonym">cheD2</name>
    <name evidence="4" type="ordered locus">HRM2_34480</name>
</gene>
<dbReference type="CDD" id="cd16352">
    <property type="entry name" value="CheD"/>
    <property type="match status" value="1"/>
</dbReference>
<dbReference type="PANTHER" id="PTHR35147:SF3">
    <property type="entry name" value="CHEMORECEPTOR GLUTAMINE DEAMIDASE CHED 1-RELATED"/>
    <property type="match status" value="1"/>
</dbReference>
<dbReference type="eggNOG" id="COG1871">
    <property type="taxonomic scope" value="Bacteria"/>
</dbReference>
<dbReference type="EC" id="3.5.1.44" evidence="3"/>
<dbReference type="Pfam" id="PF03975">
    <property type="entry name" value="CheD"/>
    <property type="match status" value="1"/>
</dbReference>
<evidence type="ECO:0000313" key="4">
    <source>
        <dbReference type="EMBL" id="ACN16523.1"/>
    </source>
</evidence>
<dbReference type="InterPro" id="IPR038592">
    <property type="entry name" value="CheD-like_sf"/>
</dbReference>
<comment type="similarity">
    <text evidence="3">Belongs to the CheD family.</text>
</comment>